<dbReference type="AlphaFoldDB" id="A0AAJ1BK83"/>
<proteinExistence type="predicted"/>
<sequence>MPLPFIVAGIAFGAVTSAILNKGGKAVADIEGGENNEKPEKPEITKLQKKEYEFIVCLTAVAAYSDGNFCDEERKEIDLEIDRLLEVYKETEDLVSIRSSLKDKKNEYIDFRKLHNRWDALEDSSKQKVKDLISPIIMSVIRADAEFTYGEKAFWFRTQLMLNGLPDQEIYKITDSHSIKNTPSIEYVHRSNKNFILENLTNDDVLICHPAHIKSDIKELISIDELFEDSFVISQDSELVNVARIAGAKKVKIYRSDSSSETRSSTVECSLGAKGNGASLDKNASDFLLESGNKTVEFTFKGGNESKFNRFVASFSSPDKELLRKSKWLQHDDMLVQFVKGCFDRGNQASTFKLDVSTDAQRNIIETAKIVANFKIFKTVSVDAVARLDKKSELFKSSRTYYEVEF</sequence>
<dbReference type="RefSeq" id="WP_240591583.1">
    <property type="nucleotide sequence ID" value="NZ_JAKUDL010000004.1"/>
</dbReference>
<gene>
    <name evidence="1" type="ORF">MJ923_13735</name>
</gene>
<reference evidence="1 2" key="1">
    <citation type="submission" date="2022-02" db="EMBL/GenBank/DDBJ databases">
        <title>The genome sequence of Shewanella sp. 3B26.</title>
        <authorList>
            <person name="Du J."/>
        </authorList>
    </citation>
    <scope>NUCLEOTIDE SEQUENCE [LARGE SCALE GENOMIC DNA]</scope>
    <source>
        <strain evidence="1 2">3B26</strain>
    </source>
</reference>
<accession>A0AAJ1BK83</accession>
<evidence type="ECO:0000313" key="1">
    <source>
        <dbReference type="EMBL" id="MCH4295367.1"/>
    </source>
</evidence>
<dbReference type="InterPro" id="IPR029024">
    <property type="entry name" value="TerB-like"/>
</dbReference>
<keyword evidence="2" id="KW-1185">Reference proteome</keyword>
<evidence type="ECO:0000313" key="2">
    <source>
        <dbReference type="Proteomes" id="UP001297581"/>
    </source>
</evidence>
<protein>
    <submittedName>
        <fullName evidence="1">Uncharacterized protein</fullName>
    </submittedName>
</protein>
<dbReference type="Proteomes" id="UP001297581">
    <property type="component" value="Unassembled WGS sequence"/>
</dbReference>
<organism evidence="1 2">
    <name type="scientific">Shewanella zhuhaiensis</name>
    <dbReference type="NCBI Taxonomy" id="2919576"/>
    <lineage>
        <taxon>Bacteria</taxon>
        <taxon>Pseudomonadati</taxon>
        <taxon>Pseudomonadota</taxon>
        <taxon>Gammaproteobacteria</taxon>
        <taxon>Alteromonadales</taxon>
        <taxon>Shewanellaceae</taxon>
        <taxon>Shewanella</taxon>
    </lineage>
</organism>
<name>A0AAJ1BK83_9GAMM</name>
<dbReference type="EMBL" id="JAKUDL010000004">
    <property type="protein sequence ID" value="MCH4295367.1"/>
    <property type="molecule type" value="Genomic_DNA"/>
</dbReference>
<dbReference type="SUPFAM" id="SSF158682">
    <property type="entry name" value="TerB-like"/>
    <property type="match status" value="1"/>
</dbReference>
<comment type="caution">
    <text evidence="1">The sequence shown here is derived from an EMBL/GenBank/DDBJ whole genome shotgun (WGS) entry which is preliminary data.</text>
</comment>